<evidence type="ECO:0000313" key="3">
    <source>
        <dbReference type="Proteomes" id="UP000031774"/>
    </source>
</evidence>
<feature type="compositionally biased region" description="Gly residues" evidence="1">
    <location>
        <begin position="343"/>
        <end position="358"/>
    </location>
</feature>
<dbReference type="HOGENOM" id="CLU_035607_0_0_11"/>
<sequence length="507" mass="52420">MRPAEGGGGGGTNFRSMKHEQMLAWLDEASSYNVGEAARRLATAATQLEKIANELRTAMHGMDWEGEAEKAFVEWATNVANSTTGLADYSERGSKWMSENASAISVAQSAIPRYTSHEAAKANLQAAQKYHNDPDSQTIARNARNQMSPSEELAAIEAKERENQQAAAAEMERLSQAYQWSSFHMGSTEPPTFPPPPGAFVPADTGKYGRDSSYIGSTPQSDNRSTGTDTSTGTHTSTHTTRSQPDTHSTIDTTTAPPTGDPTGPTHVIKPEVRPDTPADLGIDSVKTPPKPDITVPTTQLPGGPPPVTKPDGGMPPLVTPGMPPLTVKGGPGPLGPTSPLTGGTGTPRGPQTGGLRTGPGMPREGISGGRQVPSTTGRPQTGIPRSTVIGNEPNGQNRTGMGRGMGRGMGGAHGMGGPTGGPAGQNGISGGRRLAGEAGGVVGGKAQRAGAAGGGKPFTAGGSGLVRGNAAKPGEREEQNGERPDYLVEDEETWQQGRRVAPPVID</sequence>
<protein>
    <submittedName>
        <fullName evidence="2">Collagen alpha 1(II) chain</fullName>
    </submittedName>
</protein>
<feature type="compositionally biased region" description="Gly residues" evidence="1">
    <location>
        <begin position="402"/>
        <end position="431"/>
    </location>
</feature>
<dbReference type="Gene3D" id="1.10.287.1060">
    <property type="entry name" value="ESAT-6-like"/>
    <property type="match status" value="1"/>
</dbReference>
<feature type="compositionally biased region" description="Low complexity" evidence="1">
    <location>
        <begin position="221"/>
        <end position="266"/>
    </location>
</feature>
<dbReference type="STRING" id="362257.SVTN_14450"/>
<evidence type="ECO:0000256" key="1">
    <source>
        <dbReference type="SAM" id="MobiDB-lite"/>
    </source>
</evidence>
<feature type="region of interest" description="Disordered" evidence="1">
    <location>
        <begin position="183"/>
        <end position="314"/>
    </location>
</feature>
<feature type="compositionally biased region" description="Basic and acidic residues" evidence="1">
    <location>
        <begin position="474"/>
        <end position="487"/>
    </location>
</feature>
<proteinExistence type="predicted"/>
<reference evidence="2 3" key="1">
    <citation type="submission" date="2014-12" db="EMBL/GenBank/DDBJ databases">
        <title>Complete genome sequence of Streptomyces vietnamensis strain GIMV4.0001, a genetic manipulable producer of the benzoisochromanequinone antibiotic granaticin.</title>
        <authorList>
            <person name="Deng M.R."/>
            <person name="Guo J."/>
            <person name="Ma L.Y."/>
            <person name="Feng G.D."/>
            <person name="Mo C.Y."/>
            <person name="Zhu H.H."/>
        </authorList>
    </citation>
    <scope>NUCLEOTIDE SEQUENCE [LARGE SCALE GENOMIC DNA]</scope>
    <source>
        <strain evidence="3">GIMV4.0001</strain>
    </source>
</reference>
<keyword evidence="3" id="KW-1185">Reference proteome</keyword>
<dbReference type="Proteomes" id="UP000031774">
    <property type="component" value="Chromosome"/>
</dbReference>
<feature type="region of interest" description="Disordered" evidence="1">
    <location>
        <begin position="330"/>
        <end position="507"/>
    </location>
</feature>
<dbReference type="EMBL" id="CP010407">
    <property type="protein sequence ID" value="AJF65437.1"/>
    <property type="molecule type" value="Genomic_DNA"/>
</dbReference>
<dbReference type="AlphaFoldDB" id="A0A0B5I4V4"/>
<feature type="compositionally biased region" description="Gly residues" evidence="1">
    <location>
        <begin position="452"/>
        <end position="466"/>
    </location>
</feature>
<keyword evidence="2" id="KW-0176">Collagen</keyword>
<evidence type="ECO:0000313" key="2">
    <source>
        <dbReference type="EMBL" id="AJF65437.1"/>
    </source>
</evidence>
<dbReference type="KEGG" id="svt:SVTN_14450"/>
<name>A0A0B5I4V4_9ACTN</name>
<accession>A0A0B5I4V4</accession>
<gene>
    <name evidence="2" type="ORF">SVTN_14450</name>
</gene>
<organism evidence="2 3">
    <name type="scientific">Streptomyces vietnamensis</name>
    <dbReference type="NCBI Taxonomy" id="362257"/>
    <lineage>
        <taxon>Bacteria</taxon>
        <taxon>Bacillati</taxon>
        <taxon>Actinomycetota</taxon>
        <taxon>Actinomycetes</taxon>
        <taxon>Kitasatosporales</taxon>
        <taxon>Streptomycetaceae</taxon>
        <taxon>Streptomyces</taxon>
    </lineage>
</organism>